<keyword evidence="1" id="KW-0547">Nucleotide-binding</keyword>
<evidence type="ECO:0000256" key="1">
    <source>
        <dbReference type="ARBA" id="ARBA00022741"/>
    </source>
</evidence>
<feature type="domain" description="ABC transporter" evidence="3">
    <location>
        <begin position="257"/>
        <end position="501"/>
    </location>
</feature>
<evidence type="ECO:0000256" key="2">
    <source>
        <dbReference type="ARBA" id="ARBA00022840"/>
    </source>
</evidence>
<evidence type="ECO:0000313" key="4">
    <source>
        <dbReference type="EMBL" id="MDT8900818.1"/>
    </source>
</evidence>
<accession>A0ABU3NVI3</accession>
<feature type="domain" description="ABC transporter" evidence="3">
    <location>
        <begin position="6"/>
        <end position="240"/>
    </location>
</feature>
<dbReference type="RefSeq" id="WP_413779351.1">
    <property type="nucleotide sequence ID" value="NZ_JAUOZS010000001.1"/>
</dbReference>
<organism evidence="4 5">
    <name type="scientific">Anaeroselena agilis</name>
    <dbReference type="NCBI Taxonomy" id="3063788"/>
    <lineage>
        <taxon>Bacteria</taxon>
        <taxon>Bacillati</taxon>
        <taxon>Bacillota</taxon>
        <taxon>Negativicutes</taxon>
        <taxon>Acetonemataceae</taxon>
        <taxon>Anaeroselena</taxon>
    </lineage>
</organism>
<evidence type="ECO:0000259" key="3">
    <source>
        <dbReference type="PROSITE" id="PS50893"/>
    </source>
</evidence>
<gene>
    <name evidence="4" type="ORF">Q4T40_06150</name>
</gene>
<reference evidence="4 5" key="1">
    <citation type="submission" date="2023-07" db="EMBL/GenBank/DDBJ databases">
        <title>The novel representative of Negativicutes class, Anaeroselena agilis gen. nov. sp. nov.</title>
        <authorList>
            <person name="Prokofeva M.I."/>
            <person name="Elcheninov A.G."/>
            <person name="Klyukina A."/>
            <person name="Kublanov I.V."/>
            <person name="Frolov E.N."/>
            <person name="Podosokorskaya O.A."/>
        </authorList>
    </citation>
    <scope>NUCLEOTIDE SEQUENCE [LARGE SCALE GENOMIC DNA]</scope>
    <source>
        <strain evidence="4 5">4137-cl</strain>
    </source>
</reference>
<dbReference type="InterPro" id="IPR050107">
    <property type="entry name" value="ABC_carbohydrate_import_ATPase"/>
</dbReference>
<dbReference type="Pfam" id="PF00005">
    <property type="entry name" value="ABC_tran"/>
    <property type="match status" value="2"/>
</dbReference>
<dbReference type="InterPro" id="IPR027417">
    <property type="entry name" value="P-loop_NTPase"/>
</dbReference>
<dbReference type="PROSITE" id="PS00211">
    <property type="entry name" value="ABC_TRANSPORTER_1"/>
    <property type="match status" value="1"/>
</dbReference>
<dbReference type="PANTHER" id="PTHR43790:SF4">
    <property type="entry name" value="GUANOSINE IMPORT ATP-BINDING PROTEIN NUPO"/>
    <property type="match status" value="1"/>
</dbReference>
<dbReference type="Proteomes" id="UP001254848">
    <property type="component" value="Unassembled WGS sequence"/>
</dbReference>
<dbReference type="Gene3D" id="3.40.50.300">
    <property type="entry name" value="P-loop containing nucleotide triphosphate hydrolases"/>
    <property type="match status" value="2"/>
</dbReference>
<comment type="caution">
    <text evidence="4">The sequence shown here is derived from an EMBL/GenBank/DDBJ whole genome shotgun (WGS) entry which is preliminary data.</text>
</comment>
<dbReference type="PANTHER" id="PTHR43790">
    <property type="entry name" value="CARBOHYDRATE TRANSPORT ATP-BINDING PROTEIN MG119-RELATED"/>
    <property type="match status" value="1"/>
</dbReference>
<proteinExistence type="predicted"/>
<keyword evidence="5" id="KW-1185">Reference proteome</keyword>
<dbReference type="CDD" id="cd03215">
    <property type="entry name" value="ABC_Carb_Monos_II"/>
    <property type="match status" value="1"/>
</dbReference>
<dbReference type="InterPro" id="IPR017871">
    <property type="entry name" value="ABC_transporter-like_CS"/>
</dbReference>
<dbReference type="InterPro" id="IPR003593">
    <property type="entry name" value="AAA+_ATPase"/>
</dbReference>
<dbReference type="InterPro" id="IPR003439">
    <property type="entry name" value="ABC_transporter-like_ATP-bd"/>
</dbReference>
<sequence length="512" mass="56229">MVKPLITMRGMVKRFPGVLANDNVDMDIYPGEIHALLGENGSGKSTLMCLLSGLYKPDGGTICVDGEEKRFSSPRDAIACGIGMVHQHFKLVEPFSVAENIAMSGQHGSFVLSTEKMTVDIAELGDKYGLAIKPEARVWQLSVGEKQRVEIVRMLYHGSRVLILDEPTAVLTPQEAAEMFKTLRRMAADGCAIVFITHKLNEVYELADRVTVLRGGRVTGVLDRCRLDTKKLVWMMVGRDVVSQYERDVLPEGRPVLEVKKAVAFNDMGMYGLKDLSLTVNEGEIFGIAGVAGNGQRELAEVVTGLRRVADGTIRLYDEDITNFRPAEMIARGVSYVPEDRLGVGLVPELSVLENLLLKSYQQPEFAGRWLLDGKAIRERAAKLVAEYKVKVSSLDQPVRMLSGGHLQRLLLAREIAEKPRLMVVVYPARGLDVGATEAVHRLLLDLKAEKTAVLLISEDLDEIMKLADRVGVLYNGQLVGEFPVEEADIERIGLLMAGSGTEGGKADACQV</sequence>
<dbReference type="GO" id="GO:0005524">
    <property type="term" value="F:ATP binding"/>
    <property type="evidence" value="ECO:0007669"/>
    <property type="project" value="UniProtKB-KW"/>
</dbReference>
<dbReference type="SUPFAM" id="SSF52540">
    <property type="entry name" value="P-loop containing nucleoside triphosphate hydrolases"/>
    <property type="match status" value="2"/>
</dbReference>
<evidence type="ECO:0000313" key="5">
    <source>
        <dbReference type="Proteomes" id="UP001254848"/>
    </source>
</evidence>
<name>A0ABU3NVI3_9FIRM</name>
<dbReference type="PROSITE" id="PS50893">
    <property type="entry name" value="ABC_TRANSPORTER_2"/>
    <property type="match status" value="2"/>
</dbReference>
<keyword evidence="2 4" id="KW-0067">ATP-binding</keyword>
<dbReference type="CDD" id="cd03216">
    <property type="entry name" value="ABC_Carb_Monos_I"/>
    <property type="match status" value="1"/>
</dbReference>
<dbReference type="SMART" id="SM00382">
    <property type="entry name" value="AAA"/>
    <property type="match status" value="1"/>
</dbReference>
<protein>
    <submittedName>
        <fullName evidence="4">ABC transporter ATP-binding protein</fullName>
    </submittedName>
</protein>
<dbReference type="EMBL" id="JAUOZS010000001">
    <property type="protein sequence ID" value="MDT8900818.1"/>
    <property type="molecule type" value="Genomic_DNA"/>
</dbReference>